<keyword evidence="3 11" id="KW-0808">Transferase</keyword>
<keyword evidence="6" id="KW-0067">ATP-binding</keyword>
<organism evidence="11 13">
    <name type="scientific">Rathayibacter tanaceti</name>
    <dbReference type="NCBI Taxonomy" id="1671680"/>
    <lineage>
        <taxon>Bacteria</taxon>
        <taxon>Bacillati</taxon>
        <taxon>Actinomycetota</taxon>
        <taxon>Actinomycetes</taxon>
        <taxon>Micrococcales</taxon>
        <taxon>Microbacteriaceae</taxon>
        <taxon>Rathayibacter</taxon>
    </lineage>
</organism>
<keyword evidence="4" id="KW-0547">Nucleotide-binding</keyword>
<evidence type="ECO:0000256" key="3">
    <source>
        <dbReference type="ARBA" id="ARBA00022679"/>
    </source>
</evidence>
<evidence type="ECO:0000256" key="1">
    <source>
        <dbReference type="ARBA" id="ARBA00001946"/>
    </source>
</evidence>
<evidence type="ECO:0000256" key="2">
    <source>
        <dbReference type="ARBA" id="ARBA00005983"/>
    </source>
</evidence>
<feature type="compositionally biased region" description="Low complexity" evidence="9">
    <location>
        <begin position="1"/>
        <end position="19"/>
    </location>
</feature>
<dbReference type="InterPro" id="IPR001206">
    <property type="entry name" value="Diacylglycerol_kinase_cat_dom"/>
</dbReference>
<dbReference type="InterPro" id="IPR050187">
    <property type="entry name" value="Lipid_Phosphate_FormReg"/>
</dbReference>
<keyword evidence="7" id="KW-0444">Lipid biosynthesis</keyword>
<accession>A0A166HNR5</accession>
<sequence length="342" mass="36652">MPEAAPASAPTPEPATASEHGTPEPRRAALVYNPVKVDLERVKAAVSRAEADAGWAETLWFETSVEDPGAGQTREALAAGVDVVIAAGGDGTVRVVAEALRGSDASLALLPSGTGNLLARNLNLTLDDIDNSLAVAFSGKDRAIDIGLIDIETAKGRDHRAYVVMAGLGLDAKMLANTDDDLKKRAGWLAYVDALRKALLDKNQLEFRYRLDDSKTRRVRAHTIIVGNCGALPANILLLPDAAVDDGEFDIVLLRPEGFFGWVQIIVKVVWENGILRRSGVVGAKLMGLTKEVAALRYVKGRDLTVRLDHEQEIELDGDSFGSTSAFRTWIEPGGLTVRVPA</sequence>
<keyword evidence="7" id="KW-0594">Phospholipid biosynthesis</keyword>
<dbReference type="EMBL" id="LIIN01000064">
    <property type="protein sequence ID" value="KZX20921.1"/>
    <property type="molecule type" value="Genomic_DNA"/>
</dbReference>
<dbReference type="InterPro" id="IPR017438">
    <property type="entry name" value="ATP-NAD_kinase_N"/>
</dbReference>
<evidence type="ECO:0000256" key="4">
    <source>
        <dbReference type="ARBA" id="ARBA00022741"/>
    </source>
</evidence>
<keyword evidence="7" id="KW-0443">Lipid metabolism</keyword>
<proteinExistence type="inferred from homology"/>
<dbReference type="PROSITE" id="PS50146">
    <property type="entry name" value="DAGK"/>
    <property type="match status" value="1"/>
</dbReference>
<comment type="similarity">
    <text evidence="2">Belongs to the diacylglycerol/lipid kinase family.</text>
</comment>
<dbReference type="InterPro" id="IPR045540">
    <property type="entry name" value="YegS/DAGK_C"/>
</dbReference>
<dbReference type="GO" id="GO:0005886">
    <property type="term" value="C:plasma membrane"/>
    <property type="evidence" value="ECO:0007669"/>
    <property type="project" value="TreeGrafter"/>
</dbReference>
<dbReference type="GO" id="GO:0005524">
    <property type="term" value="F:ATP binding"/>
    <property type="evidence" value="ECO:0007669"/>
    <property type="project" value="UniProtKB-KW"/>
</dbReference>
<evidence type="ECO:0000256" key="6">
    <source>
        <dbReference type="ARBA" id="ARBA00022840"/>
    </source>
</evidence>
<dbReference type="Pfam" id="PF19279">
    <property type="entry name" value="YegS_C"/>
    <property type="match status" value="1"/>
</dbReference>
<evidence type="ECO:0000256" key="7">
    <source>
        <dbReference type="ARBA" id="ARBA00023209"/>
    </source>
</evidence>
<dbReference type="Proteomes" id="UP000465031">
    <property type="component" value="Chromosome"/>
</dbReference>
<reference evidence="14" key="2">
    <citation type="submission" date="2019-12" db="EMBL/GenBank/DDBJ databases">
        <title>Complete and draft genome sequences of new strains and members of some known species of the genus Rathayibacter isolated from plants.</title>
        <authorList>
            <person name="Tarlachkov S.V."/>
            <person name="Starodumova I.P."/>
            <person name="Dorofeeva L.V."/>
            <person name="Prisyazhnaya N.V."/>
            <person name="Leyn S."/>
            <person name="Zlamal J."/>
            <person name="Elan M."/>
            <person name="Osterman A.L."/>
            <person name="Nadler S."/>
            <person name="Subbotin S.A."/>
            <person name="Evtushenko L.I."/>
        </authorList>
    </citation>
    <scope>NUCLEOTIDE SEQUENCE [LARGE SCALE GENOMIC DNA]</scope>
    <source>
        <strain evidence="14">VKM Ac-2761</strain>
    </source>
</reference>
<evidence type="ECO:0000259" key="10">
    <source>
        <dbReference type="PROSITE" id="PS50146"/>
    </source>
</evidence>
<evidence type="ECO:0000256" key="5">
    <source>
        <dbReference type="ARBA" id="ARBA00022777"/>
    </source>
</evidence>
<keyword evidence="13" id="KW-1185">Reference proteome</keyword>
<dbReference type="Pfam" id="PF00781">
    <property type="entry name" value="DAGK_cat"/>
    <property type="match status" value="1"/>
</dbReference>
<evidence type="ECO:0000256" key="9">
    <source>
        <dbReference type="SAM" id="MobiDB-lite"/>
    </source>
</evidence>
<dbReference type="RefSeq" id="WP_068211420.1">
    <property type="nucleotide sequence ID" value="NZ_CP047186.1"/>
</dbReference>
<dbReference type="AlphaFoldDB" id="A0A166HNR5"/>
<protein>
    <submittedName>
        <fullName evidence="11">Diacylglycerol kinase</fullName>
        <ecNumber evidence="11">2.7.1.107</ecNumber>
    </submittedName>
</protein>
<dbReference type="KEGG" id="rte:GSU10_13305"/>
<evidence type="ECO:0000313" key="11">
    <source>
        <dbReference type="EMBL" id="KZX20921.1"/>
    </source>
</evidence>
<dbReference type="PANTHER" id="PTHR12358:SF106">
    <property type="entry name" value="LIPID KINASE YEGS"/>
    <property type="match status" value="1"/>
</dbReference>
<evidence type="ECO:0000313" key="14">
    <source>
        <dbReference type="Proteomes" id="UP000465031"/>
    </source>
</evidence>
<dbReference type="GO" id="GO:0008654">
    <property type="term" value="P:phospholipid biosynthetic process"/>
    <property type="evidence" value="ECO:0007669"/>
    <property type="project" value="UniProtKB-KW"/>
</dbReference>
<dbReference type="Gene3D" id="3.40.50.10330">
    <property type="entry name" value="Probable inorganic polyphosphate/atp-NAD kinase, domain 1"/>
    <property type="match status" value="1"/>
</dbReference>
<gene>
    <name evidence="11" type="primary">dagK</name>
    <name evidence="11" type="ORF">ACH61_01971</name>
    <name evidence="12" type="ORF">GSU10_13305</name>
</gene>
<feature type="domain" description="DAGKc" evidence="10">
    <location>
        <begin position="23"/>
        <end position="153"/>
    </location>
</feature>
<reference evidence="12" key="3">
    <citation type="submission" date="2019-12" db="EMBL/GenBank/DDBJ databases">
        <title>Complete and Draft Genome Sequences of New Strains and Members of Some Known Species of the Genus Rathayibacter isolated from Plants.</title>
        <authorList>
            <person name="Tarlachkov S.V."/>
            <person name="Starodumova I.P."/>
            <person name="Dorofeeva L.V."/>
            <person name="Prisyazhnaya N.V."/>
            <person name="Leyn S.A."/>
            <person name="Zlamal J.E."/>
            <person name="Elane M.L."/>
            <person name="Osterman A.L."/>
            <person name="Nadler S.A."/>
            <person name="Subbotin S.A."/>
            <person name="Evtushenko L.I."/>
        </authorList>
    </citation>
    <scope>NUCLEOTIDE SEQUENCE</scope>
    <source>
        <strain evidence="12">VKM Ac-2761</strain>
    </source>
</reference>
<keyword evidence="5 11" id="KW-0418">Kinase</keyword>
<reference evidence="11 13" key="1">
    <citation type="submission" date="2015-08" db="EMBL/GenBank/DDBJ databases">
        <title>Draft Genome Sequence of Rathayibacter sp. Strain VKM Ac-2596 Isolated from Leaf Gall Induced by Plant-Parasitic Nematodes.</title>
        <authorList>
            <person name="Vasilenko O.V."/>
            <person name="Starodumova I.P."/>
            <person name="Tarlachkov S.V."/>
            <person name="Dorofeeva L.V."/>
            <person name="Evtushenko L.I."/>
        </authorList>
    </citation>
    <scope>NUCLEOTIDE SEQUENCE [LARGE SCALE GENOMIC DNA]</scope>
    <source>
        <strain evidence="11 13">VKM Ac-2596</strain>
    </source>
</reference>
<dbReference type="Gene3D" id="2.60.200.40">
    <property type="match status" value="1"/>
</dbReference>
<dbReference type="Proteomes" id="UP000076717">
    <property type="component" value="Unassembled WGS sequence"/>
</dbReference>
<evidence type="ECO:0000256" key="8">
    <source>
        <dbReference type="ARBA" id="ARBA00023264"/>
    </source>
</evidence>
<evidence type="ECO:0000313" key="13">
    <source>
        <dbReference type="Proteomes" id="UP000076717"/>
    </source>
</evidence>
<dbReference type="GO" id="GO:0004143">
    <property type="term" value="F:ATP-dependent diacylglycerol kinase activity"/>
    <property type="evidence" value="ECO:0007669"/>
    <property type="project" value="UniProtKB-EC"/>
</dbReference>
<comment type="cofactor">
    <cofactor evidence="1">
        <name>Mg(2+)</name>
        <dbReference type="ChEBI" id="CHEBI:18420"/>
    </cofactor>
</comment>
<dbReference type="OrthoDB" id="3171056at2"/>
<keyword evidence="8" id="KW-1208">Phospholipid metabolism</keyword>
<evidence type="ECO:0000313" key="12">
    <source>
        <dbReference type="EMBL" id="QHC56509.1"/>
    </source>
</evidence>
<name>A0A166HNR5_9MICO</name>
<dbReference type="EMBL" id="CP047186">
    <property type="protein sequence ID" value="QHC56509.1"/>
    <property type="molecule type" value="Genomic_DNA"/>
</dbReference>
<dbReference type="EC" id="2.7.1.107" evidence="11"/>
<dbReference type="SUPFAM" id="SSF111331">
    <property type="entry name" value="NAD kinase/diacylglycerol kinase-like"/>
    <property type="match status" value="1"/>
</dbReference>
<dbReference type="PANTHER" id="PTHR12358">
    <property type="entry name" value="SPHINGOSINE KINASE"/>
    <property type="match status" value="1"/>
</dbReference>
<dbReference type="InterPro" id="IPR016064">
    <property type="entry name" value="NAD/diacylglycerol_kinase_sf"/>
</dbReference>
<dbReference type="PATRIC" id="fig|1671680.3.peg.2099"/>
<feature type="region of interest" description="Disordered" evidence="9">
    <location>
        <begin position="1"/>
        <end position="27"/>
    </location>
</feature>